<comment type="caution">
    <text evidence="2">The sequence shown here is derived from an EMBL/GenBank/DDBJ whole genome shotgun (WGS) entry which is preliminary data.</text>
</comment>
<keyword evidence="1" id="KW-0472">Membrane</keyword>
<feature type="transmembrane region" description="Helical" evidence="1">
    <location>
        <begin position="56"/>
        <end position="75"/>
    </location>
</feature>
<name>A0AAV1SS78_9ROSI</name>
<dbReference type="AlphaFoldDB" id="A0AAV1SS78"/>
<evidence type="ECO:0000256" key="1">
    <source>
        <dbReference type="SAM" id="Phobius"/>
    </source>
</evidence>
<keyword evidence="1" id="KW-0812">Transmembrane</keyword>
<feature type="transmembrane region" description="Helical" evidence="1">
    <location>
        <begin position="20"/>
        <end position="44"/>
    </location>
</feature>
<dbReference type="Proteomes" id="UP001314170">
    <property type="component" value="Unassembled WGS sequence"/>
</dbReference>
<sequence length="526" mass="58801">MGKIGCGIDRNLKEANLSEAIPWIGLYVAAASLVCAIAMAVDVIRGFRQQKFWFPSKFFSINATSLTIIAVAVKWSMDLNTAMPRQADQLAKLSSSVLLWTVMDHSMPSLGTMDDNEIFTNILAFGILIITVVVKIGIQLGTGAIYLQRKEHVFIMFLMLILLEIFSFSALIMPMTKKYLEAKNNKKFEMALNKGLDETDKRSDKKLKENLMKFWMMTHTRIPIGVGTIAQQSYGPLLKLAHDAKNQSLNLCIGVQTGILLGSKVIQFISVYIVHWILVFSEFSKIKKLNPSDHISSDSGSESQSSSKLDLSHFVLRLEGEGELVDLMMTNNFDATDHWLQRGKKDIESGKCCVVGSRSLPEVARHGSSKTVTTSRKHKEVLEGLADAAKNRLEEYKKIPVNQCRIESPSNLAHQVKELGRDHFAESSLGGIVCKYTNKEMAAAAHDSGMEVVTRENERVSKPLVLEGSPSRAKDLSTAYQDQTSRYYKIMKQFVETCELAAEKDVFRSAQWCDTRPENSVDRNAK</sequence>
<evidence type="ECO:0000313" key="2">
    <source>
        <dbReference type="EMBL" id="CAK7355842.1"/>
    </source>
</evidence>
<evidence type="ECO:0000313" key="3">
    <source>
        <dbReference type="Proteomes" id="UP001314170"/>
    </source>
</evidence>
<feature type="transmembrane region" description="Helical" evidence="1">
    <location>
        <begin position="118"/>
        <end position="141"/>
    </location>
</feature>
<feature type="transmembrane region" description="Helical" evidence="1">
    <location>
        <begin position="265"/>
        <end position="283"/>
    </location>
</feature>
<reference evidence="2 3" key="1">
    <citation type="submission" date="2024-01" db="EMBL/GenBank/DDBJ databases">
        <authorList>
            <person name="Waweru B."/>
        </authorList>
    </citation>
    <scope>NUCLEOTIDE SEQUENCE [LARGE SCALE GENOMIC DNA]</scope>
</reference>
<dbReference type="PANTHER" id="PTHR35307">
    <property type="entry name" value="PROTEIN, PUTATIVE-RELATED"/>
    <property type="match status" value="1"/>
</dbReference>
<feature type="transmembrane region" description="Helical" evidence="1">
    <location>
        <begin position="153"/>
        <end position="173"/>
    </location>
</feature>
<organism evidence="2 3">
    <name type="scientific">Dovyalis caffra</name>
    <dbReference type="NCBI Taxonomy" id="77055"/>
    <lineage>
        <taxon>Eukaryota</taxon>
        <taxon>Viridiplantae</taxon>
        <taxon>Streptophyta</taxon>
        <taxon>Embryophyta</taxon>
        <taxon>Tracheophyta</taxon>
        <taxon>Spermatophyta</taxon>
        <taxon>Magnoliopsida</taxon>
        <taxon>eudicotyledons</taxon>
        <taxon>Gunneridae</taxon>
        <taxon>Pentapetalae</taxon>
        <taxon>rosids</taxon>
        <taxon>fabids</taxon>
        <taxon>Malpighiales</taxon>
        <taxon>Salicaceae</taxon>
        <taxon>Flacourtieae</taxon>
        <taxon>Dovyalis</taxon>
    </lineage>
</organism>
<dbReference type="PANTHER" id="PTHR35307:SF3">
    <property type="entry name" value="DUF4220 DOMAIN-CONTAINING PROTEIN"/>
    <property type="match status" value="1"/>
</dbReference>
<keyword evidence="1" id="KW-1133">Transmembrane helix</keyword>
<evidence type="ECO:0008006" key="4">
    <source>
        <dbReference type="Google" id="ProtNLM"/>
    </source>
</evidence>
<dbReference type="EMBL" id="CAWUPB010001197">
    <property type="protein sequence ID" value="CAK7355842.1"/>
    <property type="molecule type" value="Genomic_DNA"/>
</dbReference>
<gene>
    <name evidence="2" type="ORF">DCAF_LOCUS26105</name>
</gene>
<keyword evidence="3" id="KW-1185">Reference proteome</keyword>
<proteinExistence type="predicted"/>
<protein>
    <recommendedName>
        <fullName evidence="4">DUF4220 domain-containing protein</fullName>
    </recommendedName>
</protein>
<accession>A0AAV1SS78</accession>